<proteinExistence type="predicted"/>
<name>A0ACB8UZS8_9EURO</name>
<dbReference type="EMBL" id="JALBCA010000026">
    <property type="protein sequence ID" value="KAI2389105.1"/>
    <property type="molecule type" value="Genomic_DNA"/>
</dbReference>
<gene>
    <name evidence="1" type="ORF">LOY88_002262</name>
</gene>
<protein>
    <submittedName>
        <fullName evidence="1">Uncharacterized protein</fullName>
    </submittedName>
</protein>
<sequence>MSSLPTTMITMAYTTANATAAMVTGTVPTRPPFTHPTHNEAPTTGKTVNTSIILVVCATFVIIFTLIGSVTALKGNFRRASARARPASPAETGSLRRFARRPSLRRNRPYSPADSLSSVSSTDTTDTLIELTVPSQAVARP</sequence>
<organism evidence="1">
    <name type="scientific">Ophidiomyces ophidiicola</name>
    <dbReference type="NCBI Taxonomy" id="1387563"/>
    <lineage>
        <taxon>Eukaryota</taxon>
        <taxon>Fungi</taxon>
        <taxon>Dikarya</taxon>
        <taxon>Ascomycota</taxon>
        <taxon>Pezizomycotina</taxon>
        <taxon>Eurotiomycetes</taxon>
        <taxon>Eurotiomycetidae</taxon>
        <taxon>Onygenales</taxon>
        <taxon>Onygenaceae</taxon>
        <taxon>Ophidiomyces</taxon>
    </lineage>
</organism>
<evidence type="ECO:0000313" key="1">
    <source>
        <dbReference type="EMBL" id="KAI2389105.1"/>
    </source>
</evidence>
<comment type="caution">
    <text evidence="1">The sequence shown here is derived from an EMBL/GenBank/DDBJ whole genome shotgun (WGS) entry which is preliminary data.</text>
</comment>
<reference evidence="1" key="1">
    <citation type="journal article" date="2022" name="bioRxiv">
        <title>Population genetic analysis of Ophidiomyces ophidiicola, the causative agent of snake fungal disease, indicates recent introductions to the USA.</title>
        <authorList>
            <person name="Ladner J.T."/>
            <person name="Palmer J.M."/>
            <person name="Ettinger C.L."/>
            <person name="Stajich J.E."/>
            <person name="Farrell T.M."/>
            <person name="Glorioso B.M."/>
            <person name="Lawson B."/>
            <person name="Price S.J."/>
            <person name="Stengle A.G."/>
            <person name="Grear D.A."/>
            <person name="Lorch J.M."/>
        </authorList>
    </citation>
    <scope>NUCLEOTIDE SEQUENCE</scope>
    <source>
        <strain evidence="1">NWHC 24266-5</strain>
    </source>
</reference>
<accession>A0ACB8UZS8</accession>